<evidence type="ECO:0000256" key="5">
    <source>
        <dbReference type="ARBA" id="ARBA00022989"/>
    </source>
</evidence>
<dbReference type="InterPro" id="IPR050448">
    <property type="entry name" value="OpgB/LTA_synthase_biosynth"/>
</dbReference>
<feature type="transmembrane region" description="Helical" evidence="7">
    <location>
        <begin position="132"/>
        <end position="150"/>
    </location>
</feature>
<reference evidence="10" key="1">
    <citation type="submission" date="2018-11" db="EMBL/GenBank/DDBJ databases">
        <title>Comparative genomics of Parolsenella catena and Libanicoccus massiliensis: Reclassification of Libanicoccus massiliensis as Parolsenella massiliensis comb. nov.</title>
        <authorList>
            <person name="Sakamoto M."/>
            <person name="Ikeyama N."/>
            <person name="Murakami T."/>
            <person name="Mori H."/>
            <person name="Yuki M."/>
            <person name="Ohkuma M."/>
        </authorList>
    </citation>
    <scope>NUCLEOTIDE SEQUENCE [LARGE SCALE GENOMIC DNA]</scope>
    <source>
        <strain evidence="10">JCM 31932</strain>
    </source>
</reference>
<feature type="transmembrane region" description="Helical" evidence="7">
    <location>
        <begin position="157"/>
        <end position="178"/>
    </location>
</feature>
<dbReference type="OrthoDB" id="5363296at2"/>
<keyword evidence="5 7" id="KW-1133">Transmembrane helix</keyword>
<evidence type="ECO:0000313" key="9">
    <source>
        <dbReference type="EMBL" id="BBH50384.1"/>
    </source>
</evidence>
<dbReference type="Pfam" id="PF00884">
    <property type="entry name" value="Sulfatase"/>
    <property type="match status" value="1"/>
</dbReference>
<keyword evidence="3" id="KW-1003">Cell membrane</keyword>
<comment type="subcellular location">
    <subcellularLocation>
        <location evidence="1">Cell membrane</location>
        <topology evidence="1">Multi-pass membrane protein</topology>
    </subcellularLocation>
</comment>
<keyword evidence="10" id="KW-1185">Reference proteome</keyword>
<feature type="transmembrane region" description="Helical" evidence="7">
    <location>
        <begin position="92"/>
        <end position="112"/>
    </location>
</feature>
<dbReference type="PANTHER" id="PTHR47371">
    <property type="entry name" value="LIPOTEICHOIC ACID SYNTHASE"/>
    <property type="match status" value="1"/>
</dbReference>
<protein>
    <submittedName>
        <fullName evidence="9">Arylsulfatase</fullName>
    </submittedName>
</protein>
<evidence type="ECO:0000259" key="8">
    <source>
        <dbReference type="Pfam" id="PF00884"/>
    </source>
</evidence>
<dbReference type="GeneID" id="88849104"/>
<feature type="transmembrane region" description="Helical" evidence="7">
    <location>
        <begin position="208"/>
        <end position="225"/>
    </location>
</feature>
<dbReference type="AlphaFoldDB" id="A0A3G9K7K6"/>
<dbReference type="InterPro" id="IPR017850">
    <property type="entry name" value="Alkaline_phosphatase_core_sf"/>
</dbReference>
<evidence type="ECO:0000256" key="6">
    <source>
        <dbReference type="ARBA" id="ARBA00023136"/>
    </source>
</evidence>
<dbReference type="InterPro" id="IPR000917">
    <property type="entry name" value="Sulfatase_N"/>
</dbReference>
<dbReference type="SUPFAM" id="SSF53649">
    <property type="entry name" value="Alkaline phosphatase-like"/>
    <property type="match status" value="1"/>
</dbReference>
<dbReference type="KEGG" id="pcat:Pcatena_09710"/>
<feature type="transmembrane region" description="Helical" evidence="7">
    <location>
        <begin position="237"/>
        <end position="255"/>
    </location>
</feature>
<evidence type="ECO:0000256" key="7">
    <source>
        <dbReference type="SAM" id="Phobius"/>
    </source>
</evidence>
<keyword evidence="4 7" id="KW-0812">Transmembrane</keyword>
<sequence length="712" mass="77890">MDLRTKLEGLLGRVRGLHPLLRPASILWALVFVVLALTLQGLASAGTLVIDGDSFALIELILVMGAALSLVREYLLRPLDRLADSEDVRKKLLGRAIPVVRDVAILAALVAATTLALELPWNTSFSEVDPSFIGLDRLVVTIVVVCAYFVGQRRGAVLALAVAALDTLGIAQGFMLALKGTALLPSDLLALGTAAAVGGSFVYEATPQIAQGIVALAVSLVACTLMRPSGKSPVRPWLRFVVTALVAAACVLYGVNAYNTCDVREKYGTSIDYWWPMNSYYAQGFMPTFLTMMQDMKITVPEGYTDEDAAATESQLAQAYEASCDPAVTTARQEQFDAMRPSVVVVMNETFSDLSSIYGDLGVGYEGPTYFKSLDDALVRGNLSVSAYGGGTCNSEFETMTGSSLAYIGMGLYPYTLYDLSGPANLARQFSQMGYATTAMHPNLPTNWNREQVYEEMGFDQFLSINDFADAPVFHSGVSDQATYEKVLEQLSSSDDPQFILDVTMQNHAGYDQYNIPEDQMRSVAPDYLDETVTHELNEYLSCIDASDHDLEWFVSQLRGLDRPVVLVFFGDHQPNIGMNLNDALYTADDEATHAARAYETNYIVWANYDVAGTDEMRWEQASTSTLGAVMADAVGAPLTTYQKAAMGARLEMPAINLFAYEDNQGFWHNSLPTEKAENPMPAEAVYAYERANDAFEKLSRVQYLEFATKVQ</sequence>
<proteinExistence type="predicted"/>
<dbReference type="Proteomes" id="UP000273154">
    <property type="component" value="Chromosome"/>
</dbReference>
<evidence type="ECO:0000256" key="2">
    <source>
        <dbReference type="ARBA" id="ARBA00004936"/>
    </source>
</evidence>
<evidence type="ECO:0000256" key="1">
    <source>
        <dbReference type="ARBA" id="ARBA00004651"/>
    </source>
</evidence>
<evidence type="ECO:0000256" key="3">
    <source>
        <dbReference type="ARBA" id="ARBA00022475"/>
    </source>
</evidence>
<keyword evidence="6 7" id="KW-0472">Membrane</keyword>
<accession>A0A3G9K7K6</accession>
<dbReference type="RefSeq" id="WP_126422167.1">
    <property type="nucleotide sequence ID" value="NZ_AP019367.1"/>
</dbReference>
<comment type="pathway">
    <text evidence="2">Cell wall biogenesis; lipoteichoic acid biosynthesis.</text>
</comment>
<feature type="transmembrane region" description="Helical" evidence="7">
    <location>
        <begin position="54"/>
        <end position="71"/>
    </location>
</feature>
<feature type="transmembrane region" description="Helical" evidence="7">
    <location>
        <begin position="20"/>
        <end position="42"/>
    </location>
</feature>
<feature type="domain" description="Sulfatase N-terminal" evidence="8">
    <location>
        <begin position="341"/>
        <end position="636"/>
    </location>
</feature>
<dbReference type="CDD" id="cd16015">
    <property type="entry name" value="LTA_synthase"/>
    <property type="match status" value="1"/>
</dbReference>
<evidence type="ECO:0000256" key="4">
    <source>
        <dbReference type="ARBA" id="ARBA00022692"/>
    </source>
</evidence>
<gene>
    <name evidence="9" type="primary">mdoB1</name>
    <name evidence="9" type="ORF">Pcatena_09710</name>
</gene>
<dbReference type="EMBL" id="AP019367">
    <property type="protein sequence ID" value="BBH50384.1"/>
    <property type="molecule type" value="Genomic_DNA"/>
</dbReference>
<dbReference type="Gene3D" id="3.40.720.10">
    <property type="entry name" value="Alkaline Phosphatase, subunit A"/>
    <property type="match status" value="1"/>
</dbReference>
<dbReference type="PANTHER" id="PTHR47371:SF3">
    <property type="entry name" value="PHOSPHOGLYCEROL TRANSFERASE I"/>
    <property type="match status" value="1"/>
</dbReference>
<evidence type="ECO:0000313" key="10">
    <source>
        <dbReference type="Proteomes" id="UP000273154"/>
    </source>
</evidence>
<name>A0A3G9K7K6_9ACTN</name>
<dbReference type="GO" id="GO:0005886">
    <property type="term" value="C:plasma membrane"/>
    <property type="evidence" value="ECO:0007669"/>
    <property type="project" value="UniProtKB-SubCell"/>
</dbReference>
<organism evidence="9 10">
    <name type="scientific">Parolsenella catena</name>
    <dbReference type="NCBI Taxonomy" id="2003188"/>
    <lineage>
        <taxon>Bacteria</taxon>
        <taxon>Bacillati</taxon>
        <taxon>Actinomycetota</taxon>
        <taxon>Coriobacteriia</taxon>
        <taxon>Coriobacteriales</taxon>
        <taxon>Atopobiaceae</taxon>
        <taxon>Parolsenella</taxon>
    </lineage>
</organism>